<keyword evidence="2" id="KW-1185">Reference proteome</keyword>
<proteinExistence type="predicted"/>
<name>A0ACD1A8B9_9FIRM</name>
<protein>
    <submittedName>
        <fullName evidence="1">Transposase</fullName>
    </submittedName>
</protein>
<dbReference type="Proteomes" id="UP000594014">
    <property type="component" value="Chromosome"/>
</dbReference>
<evidence type="ECO:0000313" key="2">
    <source>
        <dbReference type="Proteomes" id="UP000594014"/>
    </source>
</evidence>
<reference evidence="1" key="1">
    <citation type="submission" date="2019-08" db="EMBL/GenBank/DDBJ databases">
        <title>Genome sequence of Clostridiales bacterium MT110.</title>
        <authorList>
            <person name="Cao J."/>
        </authorList>
    </citation>
    <scope>NUCLEOTIDE SEQUENCE</scope>
    <source>
        <strain evidence="1">MT110</strain>
    </source>
</reference>
<accession>A0ACD1A8B9</accession>
<organism evidence="1 2">
    <name type="scientific">Anoxybacterium hadale</name>
    <dbReference type="NCBI Taxonomy" id="3408580"/>
    <lineage>
        <taxon>Bacteria</taxon>
        <taxon>Bacillati</taxon>
        <taxon>Bacillota</taxon>
        <taxon>Clostridia</taxon>
        <taxon>Peptostreptococcales</taxon>
        <taxon>Anaerovoracaceae</taxon>
        <taxon>Anoxybacterium</taxon>
    </lineage>
</organism>
<dbReference type="EMBL" id="CP042469">
    <property type="protein sequence ID" value="QOX62587.1"/>
    <property type="molecule type" value="Genomic_DNA"/>
</dbReference>
<evidence type="ECO:0000313" key="1">
    <source>
        <dbReference type="EMBL" id="QOX62587.1"/>
    </source>
</evidence>
<gene>
    <name evidence="1" type="ORF">FRZ06_04115</name>
</gene>
<sequence>MYLWTAKISTKQKNLSNWNLCAGVAKLEEFQKCFDIINKWQPYILRAFSLGYTNGFTEGCNNRIKVLKRNCYGVRNFSRFRNRILHMMAA</sequence>